<organism evidence="1 2">
    <name type="scientific">Methanobrevibacter millerae</name>
    <dbReference type="NCBI Taxonomy" id="230361"/>
    <lineage>
        <taxon>Archaea</taxon>
        <taxon>Methanobacteriati</taxon>
        <taxon>Methanobacteriota</taxon>
        <taxon>Methanomada group</taxon>
        <taxon>Methanobacteria</taxon>
        <taxon>Methanobacteriales</taxon>
        <taxon>Methanobacteriaceae</taxon>
        <taxon>Methanobrevibacter</taxon>
    </lineage>
</organism>
<accession>A0A1G5XKI5</accession>
<evidence type="ECO:0000313" key="2">
    <source>
        <dbReference type="Proteomes" id="UP000323439"/>
    </source>
</evidence>
<proteinExistence type="predicted"/>
<dbReference type="EMBL" id="FMXB01000029">
    <property type="protein sequence ID" value="SDA70989.1"/>
    <property type="molecule type" value="Genomic_DNA"/>
</dbReference>
<dbReference type="AlphaFoldDB" id="A0A1G5XKI5"/>
<dbReference type="Proteomes" id="UP000323439">
    <property type="component" value="Unassembled WGS sequence"/>
</dbReference>
<dbReference type="OrthoDB" id="74288at2157"/>
<dbReference type="RefSeq" id="WP_149732812.1">
    <property type="nucleotide sequence ID" value="NZ_FMXB01000029.1"/>
</dbReference>
<reference evidence="1 2" key="1">
    <citation type="submission" date="2016-10" db="EMBL/GenBank/DDBJ databases">
        <authorList>
            <person name="Varghese N."/>
            <person name="Submissions S."/>
        </authorList>
    </citation>
    <scope>NUCLEOTIDE SEQUENCE [LARGE SCALE GENOMIC DNA]</scope>
    <source>
        <strain evidence="1 2">DSM 16643</strain>
    </source>
</reference>
<keyword evidence="2" id="KW-1185">Reference proteome</keyword>
<gene>
    <name evidence="1" type="ORF">SAMN02910315_02337</name>
</gene>
<name>A0A1G5XKI5_9EURY</name>
<protein>
    <submittedName>
        <fullName evidence="1">Uncharacterized protein</fullName>
    </submittedName>
</protein>
<evidence type="ECO:0000313" key="1">
    <source>
        <dbReference type="EMBL" id="SDA70989.1"/>
    </source>
</evidence>
<sequence length="114" mass="12809">MTSKELISTYDEKNDTFVCKLSDKKGYVANYDISNGVFLSTDINNLPVSFFIGDASNVLNVKKSILEDPNVAISLKCSKEEIDFELFIADERIYSSKSGNYFNIPDIDCVMRAN</sequence>